<dbReference type="Pfam" id="PF06185">
    <property type="entry name" value="YecM"/>
    <property type="match status" value="1"/>
</dbReference>
<dbReference type="PANTHER" id="PTHR37519:SF1">
    <property type="entry name" value="DIHYDROXYBIPHENYL DIOXYGENASE DOMAIN-CONTAINING PROTEIN"/>
    <property type="match status" value="1"/>
</dbReference>
<dbReference type="NCBIfam" id="NF008681">
    <property type="entry name" value="PRK11700.1-4"/>
    <property type="match status" value="1"/>
</dbReference>
<name>A0AAW7JWU3_9GAMM</name>
<dbReference type="GO" id="GO:0005829">
    <property type="term" value="C:cytosol"/>
    <property type="evidence" value="ECO:0007669"/>
    <property type="project" value="TreeGrafter"/>
</dbReference>
<dbReference type="InterPro" id="IPR029068">
    <property type="entry name" value="Glyas_Bleomycin-R_OHBP_Dase"/>
</dbReference>
<dbReference type="EMBL" id="CPYD01000004">
    <property type="protein sequence ID" value="CNE42500.1"/>
    <property type="molecule type" value="Genomic_DNA"/>
</dbReference>
<organism evidence="2 4">
    <name type="scientific">Yersinia nurmii</name>
    <dbReference type="NCBI Taxonomy" id="685706"/>
    <lineage>
        <taxon>Bacteria</taxon>
        <taxon>Pseudomonadati</taxon>
        <taxon>Pseudomonadota</taxon>
        <taxon>Gammaproteobacteria</taxon>
        <taxon>Enterobacterales</taxon>
        <taxon>Yersiniaceae</taxon>
        <taxon>Yersinia</taxon>
    </lineage>
</organism>
<evidence type="ECO:0000313" key="1">
    <source>
        <dbReference type="EMBL" id="CNE42500.1"/>
    </source>
</evidence>
<dbReference type="AlphaFoldDB" id="A0AAW7JWU3"/>
<dbReference type="InterPro" id="IPR010393">
    <property type="entry name" value="DUF991_YecM-like"/>
</dbReference>
<evidence type="ECO:0000313" key="3">
    <source>
        <dbReference type="Proteomes" id="UP000040578"/>
    </source>
</evidence>
<proteinExistence type="predicted"/>
<accession>A0AAW7JWU3</accession>
<dbReference type="CDD" id="cd07268">
    <property type="entry name" value="VOC_EcYecM_like"/>
    <property type="match status" value="1"/>
</dbReference>
<sequence length="188" mass="21121">MQALAHITELQDLVQDLPRFEQQLTDFAQRLNLDLSQFTADHISLRCYQAATADRWRSGLLQCGSLMSENLINGRPICLFDLALPLPVGPWEIDCVELPYPGSKRYPHEGWEHIELVLSGDPKTLYQRALSLLPAEPDLPEGVTFKFSSPKGEAERLANPTLAVSNGAITIKFHPYTLRQIIDSEHNS</sequence>
<dbReference type="SUPFAM" id="SSF54593">
    <property type="entry name" value="Glyoxalase/Bleomycin resistance protein/Dihydroxybiphenyl dioxygenase"/>
    <property type="match status" value="1"/>
</dbReference>
<keyword evidence="3" id="KW-1185">Reference proteome</keyword>
<protein>
    <submittedName>
        <fullName evidence="1">Protein yecM</fullName>
    </submittedName>
    <submittedName>
        <fullName evidence="2">VOC family protein</fullName>
    </submittedName>
</protein>
<evidence type="ECO:0000313" key="4">
    <source>
        <dbReference type="Proteomes" id="UP001167864"/>
    </source>
</evidence>
<dbReference type="EMBL" id="JAUEHU010000003">
    <property type="protein sequence ID" value="MDN0086673.1"/>
    <property type="molecule type" value="Genomic_DNA"/>
</dbReference>
<dbReference type="Proteomes" id="UP001167864">
    <property type="component" value="Unassembled WGS sequence"/>
</dbReference>
<dbReference type="Proteomes" id="UP000040578">
    <property type="component" value="Unassembled WGS sequence"/>
</dbReference>
<dbReference type="Gene3D" id="3.10.180.10">
    <property type="entry name" value="2,3-Dihydroxybiphenyl 1,2-Dioxygenase, domain 1"/>
    <property type="match status" value="1"/>
</dbReference>
<comment type="caution">
    <text evidence="2">The sequence shown here is derived from an EMBL/GenBank/DDBJ whole genome shotgun (WGS) entry which is preliminary data.</text>
</comment>
<reference evidence="2" key="2">
    <citation type="submission" date="2023-06" db="EMBL/GenBank/DDBJ databases">
        <authorList>
            <person name="Polev D.E."/>
            <person name="Saitova A.T."/>
            <person name="Bogumilchik E.A."/>
            <person name="Kokorina G.I."/>
            <person name="Voskresenskaia E.A."/>
        </authorList>
    </citation>
    <scope>NUCLEOTIDE SEQUENCE</scope>
    <source>
        <strain evidence="2">2145 StPb PI</strain>
    </source>
</reference>
<reference evidence="1 3" key="1">
    <citation type="submission" date="2015-03" db="EMBL/GenBank/DDBJ databases">
        <authorList>
            <consortium name="Pathogen Informatics"/>
            <person name="Murphy D."/>
        </authorList>
    </citation>
    <scope>NUCLEOTIDE SEQUENCE [LARGE SCALE GENOMIC DNA]</scope>
    <source>
        <strain evidence="1">Type strain: CIP110231</strain>
        <strain evidence="3">type strain: CIP110231</strain>
    </source>
</reference>
<dbReference type="PANTHER" id="PTHR37519">
    <property type="match status" value="1"/>
</dbReference>
<evidence type="ECO:0000313" key="2">
    <source>
        <dbReference type="EMBL" id="MDN0086673.1"/>
    </source>
</evidence>
<gene>
    <name evidence="1" type="primary">yecM</name>
    <name evidence="1" type="ORF">ERS137967_01535</name>
    <name evidence="2" type="ORF">QVN42_04550</name>
</gene>
<dbReference type="RefSeq" id="WP_049597672.1">
    <property type="nucleotide sequence ID" value="NZ_CPYD01000004.1"/>
</dbReference>